<dbReference type="AlphaFoldDB" id="A0A6A5W1R8"/>
<keyword evidence="3" id="KW-1185">Reference proteome</keyword>
<feature type="compositionally biased region" description="Polar residues" evidence="1">
    <location>
        <begin position="355"/>
        <end position="364"/>
    </location>
</feature>
<feature type="compositionally biased region" description="Basic and acidic residues" evidence="1">
    <location>
        <begin position="152"/>
        <end position="161"/>
    </location>
</feature>
<organism evidence="2 3">
    <name type="scientific">Amniculicola lignicola CBS 123094</name>
    <dbReference type="NCBI Taxonomy" id="1392246"/>
    <lineage>
        <taxon>Eukaryota</taxon>
        <taxon>Fungi</taxon>
        <taxon>Dikarya</taxon>
        <taxon>Ascomycota</taxon>
        <taxon>Pezizomycotina</taxon>
        <taxon>Dothideomycetes</taxon>
        <taxon>Pleosporomycetidae</taxon>
        <taxon>Pleosporales</taxon>
        <taxon>Amniculicolaceae</taxon>
        <taxon>Amniculicola</taxon>
    </lineage>
</organism>
<accession>A0A6A5W1R8</accession>
<evidence type="ECO:0000313" key="3">
    <source>
        <dbReference type="Proteomes" id="UP000799779"/>
    </source>
</evidence>
<evidence type="ECO:0000313" key="2">
    <source>
        <dbReference type="EMBL" id="KAF1995842.1"/>
    </source>
</evidence>
<feature type="region of interest" description="Disordered" evidence="1">
    <location>
        <begin position="294"/>
        <end position="380"/>
    </location>
</feature>
<feature type="compositionally biased region" description="Polar residues" evidence="1">
    <location>
        <begin position="164"/>
        <end position="175"/>
    </location>
</feature>
<feature type="region of interest" description="Disordered" evidence="1">
    <location>
        <begin position="129"/>
        <end position="227"/>
    </location>
</feature>
<gene>
    <name evidence="2" type="ORF">P154DRAFT_526093</name>
</gene>
<evidence type="ECO:0000256" key="1">
    <source>
        <dbReference type="SAM" id="MobiDB-lite"/>
    </source>
</evidence>
<name>A0A6A5W1R8_9PLEO</name>
<feature type="compositionally biased region" description="Polar residues" evidence="1">
    <location>
        <begin position="308"/>
        <end position="317"/>
    </location>
</feature>
<dbReference type="EMBL" id="ML977633">
    <property type="protein sequence ID" value="KAF1995842.1"/>
    <property type="molecule type" value="Genomic_DNA"/>
</dbReference>
<dbReference type="Proteomes" id="UP000799779">
    <property type="component" value="Unassembled WGS sequence"/>
</dbReference>
<sequence length="380" mass="40375">MANNINNNMARLSQSRDGQNLENSIMISDDEEQPLPPLSQRRTGTEVVDLTDEGDDIQIVAARSITRPTHAGTTGRLLFAHSQTENIMDRVAGRTPSRIGDISSTGGAASFAGSHLIVAGVPDRARTRAIKNSNHRGARAGRVSNLPGLEQEPIRKADDAARSPNFSSSRATTPQIAPDIANPALPARSLNMDISNSRRVASPTASPKPSPRPRRIRERTLPSTTAPASDADVVTLLGDEDVIQEPEVIMESDNDEAGSQHQSSIVVNMPEVDKPLGNVDTTQSEQQILAVSTATTSNASVPEEPRNGNINTATPSVNKEKKLSSPGPVLPPELGSTGKHLIDQLTTGVPRRSVLPQQSVTVPSSKLLDGPDDVDSSHGQ</sequence>
<protein>
    <submittedName>
        <fullName evidence="2">Uncharacterized protein</fullName>
    </submittedName>
</protein>
<proteinExistence type="predicted"/>
<reference evidence="2" key="1">
    <citation type="journal article" date="2020" name="Stud. Mycol.">
        <title>101 Dothideomycetes genomes: a test case for predicting lifestyles and emergence of pathogens.</title>
        <authorList>
            <person name="Haridas S."/>
            <person name="Albert R."/>
            <person name="Binder M."/>
            <person name="Bloem J."/>
            <person name="Labutti K."/>
            <person name="Salamov A."/>
            <person name="Andreopoulos B."/>
            <person name="Baker S."/>
            <person name="Barry K."/>
            <person name="Bills G."/>
            <person name="Bluhm B."/>
            <person name="Cannon C."/>
            <person name="Castanera R."/>
            <person name="Culley D."/>
            <person name="Daum C."/>
            <person name="Ezra D."/>
            <person name="Gonzalez J."/>
            <person name="Henrissat B."/>
            <person name="Kuo A."/>
            <person name="Liang C."/>
            <person name="Lipzen A."/>
            <person name="Lutzoni F."/>
            <person name="Magnuson J."/>
            <person name="Mondo S."/>
            <person name="Nolan M."/>
            <person name="Ohm R."/>
            <person name="Pangilinan J."/>
            <person name="Park H.-J."/>
            <person name="Ramirez L."/>
            <person name="Alfaro M."/>
            <person name="Sun H."/>
            <person name="Tritt A."/>
            <person name="Yoshinaga Y."/>
            <person name="Zwiers L.-H."/>
            <person name="Turgeon B."/>
            <person name="Goodwin S."/>
            <person name="Spatafora J."/>
            <person name="Crous P."/>
            <person name="Grigoriev I."/>
        </authorList>
    </citation>
    <scope>NUCLEOTIDE SEQUENCE</scope>
    <source>
        <strain evidence="2">CBS 123094</strain>
    </source>
</reference>
<feature type="compositionally biased region" description="Basic residues" evidence="1">
    <location>
        <begin position="129"/>
        <end position="139"/>
    </location>
</feature>